<gene>
    <name evidence="1" type="ORF">B296_00049784</name>
</gene>
<reference evidence="1 2" key="1">
    <citation type="journal article" date="2014" name="Agronomy (Basel)">
        <title>A Draft Genome Sequence for Ensete ventricosum, the Drought-Tolerant Tree Against Hunger.</title>
        <authorList>
            <person name="Harrison J."/>
            <person name="Moore K.A."/>
            <person name="Paszkiewicz K."/>
            <person name="Jones T."/>
            <person name="Grant M."/>
            <person name="Ambacheew D."/>
            <person name="Muzemil S."/>
            <person name="Studholme D.J."/>
        </authorList>
    </citation>
    <scope>NUCLEOTIDE SEQUENCE [LARGE SCALE GENOMIC DNA]</scope>
</reference>
<organism evidence="1 2">
    <name type="scientific">Ensete ventricosum</name>
    <name type="common">Abyssinian banana</name>
    <name type="synonym">Musa ensete</name>
    <dbReference type="NCBI Taxonomy" id="4639"/>
    <lineage>
        <taxon>Eukaryota</taxon>
        <taxon>Viridiplantae</taxon>
        <taxon>Streptophyta</taxon>
        <taxon>Embryophyta</taxon>
        <taxon>Tracheophyta</taxon>
        <taxon>Spermatophyta</taxon>
        <taxon>Magnoliopsida</taxon>
        <taxon>Liliopsida</taxon>
        <taxon>Zingiberales</taxon>
        <taxon>Musaceae</taxon>
        <taxon>Ensete</taxon>
    </lineage>
</organism>
<name>A0A426YJ00_ENSVE</name>
<protein>
    <submittedName>
        <fullName evidence="1">Uncharacterized protein</fullName>
    </submittedName>
</protein>
<dbReference type="AlphaFoldDB" id="A0A426YJ00"/>
<dbReference type="EMBL" id="AMZH03012079">
    <property type="protein sequence ID" value="RRT51715.1"/>
    <property type="molecule type" value="Genomic_DNA"/>
</dbReference>
<evidence type="ECO:0000313" key="2">
    <source>
        <dbReference type="Proteomes" id="UP000287651"/>
    </source>
</evidence>
<sequence>MGLAKQQLWHELAEQHCSGRDLGELRCSGTDWAVARVWVWPSNTAQSIDWAKQCCSVTDLAEQCCSCTDWAAVPVWVGHGLAEQHCLGIGLAEQRYSGTEQTKQHYSVVSLVEQHSLGTGLGRATTWTWIGRATLLSHSKYGELQGVEGDASYFLGFMSPLANPSLSGDRPWKKQKVETRKMSEGAAAREWQPRGLVARARHRGVASRGQVISGMSDKITELRDQIVKVKVESALEVVVAVEQRTTDLEAEVAWTKLELEESQ</sequence>
<comment type="caution">
    <text evidence="1">The sequence shown here is derived from an EMBL/GenBank/DDBJ whole genome shotgun (WGS) entry which is preliminary data.</text>
</comment>
<dbReference type="Proteomes" id="UP000287651">
    <property type="component" value="Unassembled WGS sequence"/>
</dbReference>
<evidence type="ECO:0000313" key="1">
    <source>
        <dbReference type="EMBL" id="RRT51715.1"/>
    </source>
</evidence>
<accession>A0A426YJ00</accession>
<proteinExistence type="predicted"/>